<name>A0A9Q1CHS0_HOLLE</name>
<dbReference type="Pfam" id="PF04712">
    <property type="entry name" value="Radial_spoke"/>
    <property type="match status" value="1"/>
</dbReference>
<evidence type="ECO:0000256" key="6">
    <source>
        <dbReference type="SAM" id="MobiDB-lite"/>
    </source>
</evidence>
<reference evidence="7" key="1">
    <citation type="submission" date="2021-10" db="EMBL/GenBank/DDBJ databases">
        <title>Tropical sea cucumber genome reveals ecological adaptation and Cuvierian tubules defense mechanism.</title>
        <authorList>
            <person name="Chen T."/>
        </authorList>
    </citation>
    <scope>NUCLEOTIDE SEQUENCE</scope>
    <source>
        <strain evidence="7">Nanhai2018</strain>
        <tissue evidence="7">Muscle</tissue>
    </source>
</reference>
<evidence type="ECO:0000256" key="3">
    <source>
        <dbReference type="ARBA" id="ARBA00023069"/>
    </source>
</evidence>
<feature type="compositionally biased region" description="Acidic residues" evidence="6">
    <location>
        <begin position="534"/>
        <end position="544"/>
    </location>
</feature>
<keyword evidence="2" id="KW-0963">Cytoplasm</keyword>
<dbReference type="PANTHER" id="PTHR13159:SF0">
    <property type="entry name" value="RADIAL SPOKE HEAD 6 HOMOLOG A"/>
    <property type="match status" value="1"/>
</dbReference>
<dbReference type="InterPro" id="IPR006802">
    <property type="entry name" value="Radial_spoke"/>
</dbReference>
<feature type="region of interest" description="Disordered" evidence="6">
    <location>
        <begin position="421"/>
        <end position="448"/>
    </location>
</feature>
<dbReference type="CDD" id="cd22963">
    <property type="entry name" value="DD_CrRSP4-like"/>
    <property type="match status" value="1"/>
</dbReference>
<dbReference type="Proteomes" id="UP001152320">
    <property type="component" value="Chromosome 3"/>
</dbReference>
<gene>
    <name evidence="7" type="ORF">HOLleu_08105</name>
</gene>
<keyword evidence="5" id="KW-0966">Cell projection</keyword>
<comment type="subcellular location">
    <subcellularLocation>
        <location evidence="1">Cytoplasm</location>
        <location evidence="1">Cytoskeleton</location>
        <location evidence="1">Cilium axoneme</location>
    </subcellularLocation>
</comment>
<feature type="compositionally biased region" description="Acidic residues" evidence="6">
    <location>
        <begin position="226"/>
        <end position="262"/>
    </location>
</feature>
<accession>A0A9Q1CHS0</accession>
<evidence type="ECO:0000256" key="2">
    <source>
        <dbReference type="ARBA" id="ARBA00022490"/>
    </source>
</evidence>
<evidence type="ECO:0000313" key="8">
    <source>
        <dbReference type="Proteomes" id="UP001152320"/>
    </source>
</evidence>
<dbReference type="OrthoDB" id="272202at2759"/>
<proteinExistence type="predicted"/>
<feature type="region of interest" description="Disordered" evidence="6">
    <location>
        <begin position="512"/>
        <end position="573"/>
    </location>
</feature>
<organism evidence="7 8">
    <name type="scientific">Holothuria leucospilota</name>
    <name type="common">Black long sea cucumber</name>
    <name type="synonym">Mertensiothuria leucospilota</name>
    <dbReference type="NCBI Taxonomy" id="206669"/>
    <lineage>
        <taxon>Eukaryota</taxon>
        <taxon>Metazoa</taxon>
        <taxon>Echinodermata</taxon>
        <taxon>Eleutherozoa</taxon>
        <taxon>Echinozoa</taxon>
        <taxon>Holothuroidea</taxon>
        <taxon>Aspidochirotacea</taxon>
        <taxon>Aspidochirotida</taxon>
        <taxon>Holothuriidae</taxon>
        <taxon>Holothuria</taxon>
    </lineage>
</organism>
<feature type="region of interest" description="Disordered" evidence="6">
    <location>
        <begin position="1"/>
        <end position="50"/>
    </location>
</feature>
<evidence type="ECO:0000313" key="7">
    <source>
        <dbReference type="EMBL" id="KAJ8045160.1"/>
    </source>
</evidence>
<feature type="region of interest" description="Disordered" evidence="6">
    <location>
        <begin position="224"/>
        <end position="287"/>
    </location>
</feature>
<dbReference type="GO" id="GO:0060294">
    <property type="term" value="P:cilium movement involved in cell motility"/>
    <property type="evidence" value="ECO:0007669"/>
    <property type="project" value="InterPro"/>
</dbReference>
<protein>
    <submittedName>
        <fullName evidence="7">Radial spoke head protein 4-like A</fullName>
    </submittedName>
</protein>
<dbReference type="AlphaFoldDB" id="A0A9Q1CHS0"/>
<keyword evidence="4" id="KW-0206">Cytoskeleton</keyword>
<dbReference type="PANTHER" id="PTHR13159">
    <property type="entry name" value="RADIAL SPOKEHEAD-RELATED"/>
    <property type="match status" value="1"/>
</dbReference>
<evidence type="ECO:0000256" key="5">
    <source>
        <dbReference type="ARBA" id="ARBA00023273"/>
    </source>
</evidence>
<sequence>MISAMEEPPASSPTAEDAKTNEAGTPKLGTPKIPPPTGTPQDNGITSPNPNIALNMAPKEQDFLNAKSYLLKTSIKSNLNLYDHLSRVLTKVLNERPENVVDVFEDISKDVKRSGFTSQTDTILDKVDKSTEVILAQVQKPLFEKNQEEAEHEGGEDEVETPLPNLPELMFYFEQAGIGMSREEMMRIFLALKQLVDNYPLQSCRFWGKIYGTEQNYIVAEVEYREGEEEEEEEEEEHETEDADLEKEDEGEGEGEEQEEDDTPKPDYKPPPVIPKEDNRTGTNKKTFFVCNEPGQPWVKLPPITPAQIVGARQIKKFMTGRLDAPIISYPPFPGNESNYLRAQIQRISAGSQISPLGYYQFDEEEEEEEEEGTRENFMENPDFEGIPVKDLVDPSLSNWVHHVQHILPQGRCQWFAPVQQQEDDFEDEEEEEEREEPDEPEPEIGPPLLTPISEDVEIENIQPWSARLSSALVPQYAIAVLQSNLWPGAFAFGTEKKFENVYMGYGHKYSPDNYSPTPPPAVQEEYPSGPEITETEDPTPEEEMALRAAQQEAMEAAEEMEDPEEDEEEDDE</sequence>
<feature type="compositionally biased region" description="Acidic residues" evidence="6">
    <location>
        <begin position="422"/>
        <end position="443"/>
    </location>
</feature>
<comment type="caution">
    <text evidence="7">The sequence shown here is derived from an EMBL/GenBank/DDBJ whole genome shotgun (WGS) entry which is preliminary data.</text>
</comment>
<dbReference type="GO" id="GO:0001534">
    <property type="term" value="C:radial spoke"/>
    <property type="evidence" value="ECO:0007669"/>
    <property type="project" value="InterPro"/>
</dbReference>
<evidence type="ECO:0000256" key="4">
    <source>
        <dbReference type="ARBA" id="ARBA00023212"/>
    </source>
</evidence>
<feature type="compositionally biased region" description="Acidic residues" evidence="6">
    <location>
        <begin position="556"/>
        <end position="573"/>
    </location>
</feature>
<feature type="compositionally biased region" description="Polar residues" evidence="6">
    <location>
        <begin position="41"/>
        <end position="50"/>
    </location>
</feature>
<keyword evidence="8" id="KW-1185">Reference proteome</keyword>
<dbReference type="GO" id="GO:0035082">
    <property type="term" value="P:axoneme assembly"/>
    <property type="evidence" value="ECO:0007669"/>
    <property type="project" value="TreeGrafter"/>
</dbReference>
<dbReference type="EMBL" id="JAIZAY010000003">
    <property type="protein sequence ID" value="KAJ8045160.1"/>
    <property type="molecule type" value="Genomic_DNA"/>
</dbReference>
<evidence type="ECO:0000256" key="1">
    <source>
        <dbReference type="ARBA" id="ARBA00004430"/>
    </source>
</evidence>
<keyword evidence="3" id="KW-0969">Cilium</keyword>